<reference evidence="9 10" key="1">
    <citation type="submission" date="2020-08" db="EMBL/GenBank/DDBJ databases">
        <title>Genomic Encyclopedia of Type Strains, Phase IV (KMG-IV): sequencing the most valuable type-strain genomes for metagenomic binning, comparative biology and taxonomic classification.</title>
        <authorList>
            <person name="Goeker M."/>
        </authorList>
    </citation>
    <scope>NUCLEOTIDE SEQUENCE [LARGE SCALE GENOMIC DNA]</scope>
    <source>
        <strain evidence="9 10">DSM 107085</strain>
    </source>
</reference>
<dbReference type="InterPro" id="IPR007630">
    <property type="entry name" value="RNA_pol_sigma70_r4"/>
</dbReference>
<dbReference type="SUPFAM" id="SSF88659">
    <property type="entry name" value="Sigma3 and sigma4 domains of RNA polymerase sigma factors"/>
    <property type="match status" value="1"/>
</dbReference>
<organism evidence="9 10">
    <name type="scientific">Oleiagrimonas soli</name>
    <dbReference type="NCBI Taxonomy" id="1543381"/>
    <lineage>
        <taxon>Bacteria</taxon>
        <taxon>Pseudomonadati</taxon>
        <taxon>Pseudomonadota</taxon>
        <taxon>Gammaproteobacteria</taxon>
        <taxon>Lysobacterales</taxon>
        <taxon>Rhodanobacteraceae</taxon>
        <taxon>Oleiagrimonas</taxon>
    </lineage>
</organism>
<dbReference type="GO" id="GO:0016987">
    <property type="term" value="F:sigma factor activity"/>
    <property type="evidence" value="ECO:0007669"/>
    <property type="project" value="UniProtKB-KW"/>
</dbReference>
<dbReference type="Gene3D" id="1.10.1740.10">
    <property type="match status" value="1"/>
</dbReference>
<feature type="coiled-coil region" evidence="6">
    <location>
        <begin position="127"/>
        <end position="154"/>
    </location>
</feature>
<sequence>MTQGDCMVQSPEAAIDREQLAQLLTLSGRGDEKAFAQLYERSSAKLYGVCLRMLRDRGEAEDTLQEIFTTVWRRASSFDASKASAMTWLITLSRNKSIDRLRKRHEAHGDDDMIDGLADDAPSPAAHAQTSQEHQQLEHCLDELENKHRDAVREAFFTGATYNELADRCAVPLGTMKSWIRRSLIKLRTCLER</sequence>
<dbReference type="Pfam" id="PF04545">
    <property type="entry name" value="Sigma70_r4"/>
    <property type="match status" value="1"/>
</dbReference>
<evidence type="ECO:0000259" key="7">
    <source>
        <dbReference type="Pfam" id="PF04542"/>
    </source>
</evidence>
<evidence type="ECO:0000256" key="1">
    <source>
        <dbReference type="ARBA" id="ARBA00010641"/>
    </source>
</evidence>
<feature type="domain" description="RNA polymerase sigma-70 region 4" evidence="8">
    <location>
        <begin position="140"/>
        <end position="188"/>
    </location>
</feature>
<evidence type="ECO:0000256" key="5">
    <source>
        <dbReference type="ARBA" id="ARBA00023163"/>
    </source>
</evidence>
<keyword evidence="3" id="KW-0731">Sigma factor</keyword>
<feature type="domain" description="RNA polymerase sigma-70 region 2" evidence="7">
    <location>
        <begin position="38"/>
        <end position="104"/>
    </location>
</feature>
<dbReference type="SUPFAM" id="SSF88946">
    <property type="entry name" value="Sigma2 domain of RNA polymerase sigma factors"/>
    <property type="match status" value="1"/>
</dbReference>
<keyword evidence="4" id="KW-0238">DNA-binding</keyword>
<dbReference type="InterPro" id="IPR036388">
    <property type="entry name" value="WH-like_DNA-bd_sf"/>
</dbReference>
<keyword evidence="5" id="KW-0804">Transcription</keyword>
<dbReference type="InterPro" id="IPR014284">
    <property type="entry name" value="RNA_pol_sigma-70_dom"/>
</dbReference>
<dbReference type="AlphaFoldDB" id="A0A841KLR2"/>
<proteinExistence type="inferred from homology"/>
<evidence type="ECO:0000259" key="8">
    <source>
        <dbReference type="Pfam" id="PF04545"/>
    </source>
</evidence>
<dbReference type="RefSeq" id="WP_235205299.1">
    <property type="nucleotide sequence ID" value="NZ_JACHET010000001.1"/>
</dbReference>
<dbReference type="EMBL" id="JACHET010000001">
    <property type="protein sequence ID" value="MBB6182998.1"/>
    <property type="molecule type" value="Genomic_DNA"/>
</dbReference>
<evidence type="ECO:0000256" key="6">
    <source>
        <dbReference type="SAM" id="Coils"/>
    </source>
</evidence>
<dbReference type="InterPro" id="IPR013324">
    <property type="entry name" value="RNA_pol_sigma_r3/r4-like"/>
</dbReference>
<dbReference type="GO" id="GO:0003677">
    <property type="term" value="F:DNA binding"/>
    <property type="evidence" value="ECO:0007669"/>
    <property type="project" value="UniProtKB-KW"/>
</dbReference>
<dbReference type="Gene3D" id="1.10.10.10">
    <property type="entry name" value="Winged helix-like DNA-binding domain superfamily/Winged helix DNA-binding domain"/>
    <property type="match status" value="1"/>
</dbReference>
<dbReference type="PANTHER" id="PTHR43133:SF62">
    <property type="entry name" value="RNA POLYMERASE SIGMA FACTOR SIGZ"/>
    <property type="match status" value="1"/>
</dbReference>
<dbReference type="Proteomes" id="UP000560000">
    <property type="component" value="Unassembled WGS sequence"/>
</dbReference>
<comment type="similarity">
    <text evidence="1">Belongs to the sigma-70 factor family. ECF subfamily.</text>
</comment>
<accession>A0A841KLR2</accession>
<evidence type="ECO:0000256" key="2">
    <source>
        <dbReference type="ARBA" id="ARBA00023015"/>
    </source>
</evidence>
<dbReference type="InterPro" id="IPR007627">
    <property type="entry name" value="RNA_pol_sigma70_r2"/>
</dbReference>
<evidence type="ECO:0000313" key="10">
    <source>
        <dbReference type="Proteomes" id="UP000560000"/>
    </source>
</evidence>
<evidence type="ECO:0000256" key="4">
    <source>
        <dbReference type="ARBA" id="ARBA00023125"/>
    </source>
</evidence>
<dbReference type="InterPro" id="IPR039425">
    <property type="entry name" value="RNA_pol_sigma-70-like"/>
</dbReference>
<dbReference type="NCBIfam" id="TIGR02937">
    <property type="entry name" value="sigma70-ECF"/>
    <property type="match status" value="1"/>
</dbReference>
<dbReference type="Pfam" id="PF04542">
    <property type="entry name" value="Sigma70_r2"/>
    <property type="match status" value="1"/>
</dbReference>
<dbReference type="CDD" id="cd06171">
    <property type="entry name" value="Sigma70_r4"/>
    <property type="match status" value="1"/>
</dbReference>
<name>A0A841KLR2_9GAMM</name>
<dbReference type="PANTHER" id="PTHR43133">
    <property type="entry name" value="RNA POLYMERASE ECF-TYPE SIGMA FACTO"/>
    <property type="match status" value="1"/>
</dbReference>
<protein>
    <submittedName>
        <fullName evidence="9">RNA polymerase sigma-70 factor (ECF subfamily)</fullName>
    </submittedName>
</protein>
<dbReference type="GO" id="GO:0006352">
    <property type="term" value="P:DNA-templated transcription initiation"/>
    <property type="evidence" value="ECO:0007669"/>
    <property type="project" value="InterPro"/>
</dbReference>
<comment type="caution">
    <text evidence="9">The sequence shown here is derived from an EMBL/GenBank/DDBJ whole genome shotgun (WGS) entry which is preliminary data.</text>
</comment>
<keyword evidence="2" id="KW-0805">Transcription regulation</keyword>
<keyword evidence="6" id="KW-0175">Coiled coil</keyword>
<evidence type="ECO:0000313" key="9">
    <source>
        <dbReference type="EMBL" id="MBB6182998.1"/>
    </source>
</evidence>
<dbReference type="InterPro" id="IPR013325">
    <property type="entry name" value="RNA_pol_sigma_r2"/>
</dbReference>
<gene>
    <name evidence="9" type="ORF">HNQ86_000343</name>
</gene>
<evidence type="ECO:0000256" key="3">
    <source>
        <dbReference type="ARBA" id="ARBA00023082"/>
    </source>
</evidence>